<dbReference type="EMBL" id="UOEL01000015">
    <property type="protein sequence ID" value="VAW10192.1"/>
    <property type="molecule type" value="Genomic_DNA"/>
</dbReference>
<dbReference type="InterPro" id="IPR036259">
    <property type="entry name" value="MFS_trans_sf"/>
</dbReference>
<evidence type="ECO:0000256" key="5">
    <source>
        <dbReference type="ARBA" id="ARBA00023136"/>
    </source>
</evidence>
<protein>
    <submittedName>
        <fullName evidence="7">Uncharacterized MFS-type transporter</fullName>
    </submittedName>
</protein>
<dbReference type="InterPro" id="IPR050495">
    <property type="entry name" value="ATG22/LtaA_families"/>
</dbReference>
<dbReference type="InterPro" id="IPR024671">
    <property type="entry name" value="Atg22-like"/>
</dbReference>
<keyword evidence="5 6" id="KW-0472">Membrane</keyword>
<organism evidence="7">
    <name type="scientific">hydrothermal vent metagenome</name>
    <dbReference type="NCBI Taxonomy" id="652676"/>
    <lineage>
        <taxon>unclassified sequences</taxon>
        <taxon>metagenomes</taxon>
        <taxon>ecological metagenomes</taxon>
    </lineage>
</organism>
<proteinExistence type="predicted"/>
<feature type="transmembrane region" description="Helical" evidence="6">
    <location>
        <begin position="81"/>
        <end position="101"/>
    </location>
</feature>
<dbReference type="SUPFAM" id="SSF103473">
    <property type="entry name" value="MFS general substrate transporter"/>
    <property type="match status" value="1"/>
</dbReference>
<feature type="transmembrane region" description="Helical" evidence="6">
    <location>
        <begin position="137"/>
        <end position="156"/>
    </location>
</feature>
<comment type="subcellular location">
    <subcellularLocation>
        <location evidence="1">Endomembrane system</location>
        <topology evidence="1">Multi-pass membrane protein</topology>
    </subcellularLocation>
</comment>
<keyword evidence="2" id="KW-0813">Transport</keyword>
<feature type="transmembrane region" description="Helical" evidence="6">
    <location>
        <begin position="113"/>
        <end position="131"/>
    </location>
</feature>
<evidence type="ECO:0000256" key="1">
    <source>
        <dbReference type="ARBA" id="ARBA00004127"/>
    </source>
</evidence>
<dbReference type="Pfam" id="PF11700">
    <property type="entry name" value="ATG22"/>
    <property type="match status" value="1"/>
</dbReference>
<dbReference type="PANTHER" id="PTHR23519">
    <property type="entry name" value="AUTOPHAGY-RELATED PROTEIN 22"/>
    <property type="match status" value="1"/>
</dbReference>
<dbReference type="PANTHER" id="PTHR23519:SF1">
    <property type="entry name" value="AUTOPHAGY-RELATED PROTEIN 22"/>
    <property type="match status" value="1"/>
</dbReference>
<reference evidence="7" key="1">
    <citation type="submission" date="2018-06" db="EMBL/GenBank/DDBJ databases">
        <authorList>
            <person name="Zhirakovskaya E."/>
        </authorList>
    </citation>
    <scope>NUCLEOTIDE SEQUENCE</scope>
</reference>
<evidence type="ECO:0000256" key="2">
    <source>
        <dbReference type="ARBA" id="ARBA00022448"/>
    </source>
</evidence>
<feature type="transmembrane region" description="Helical" evidence="6">
    <location>
        <begin position="177"/>
        <end position="197"/>
    </location>
</feature>
<evidence type="ECO:0000256" key="6">
    <source>
        <dbReference type="SAM" id="Phobius"/>
    </source>
</evidence>
<sequence>MYIYTRSFTNERVFYEPMARTLAVKGSKKLLNAWAFYDWANSVYSLVISSAIFPIFYGALFRSAGIEKINVFGVDIARAPLISYTTSAAFLFIALITPLLSGIGDYTGNKKRFMKFFCYLGGISCIGLYWFSLENIYLGLTCYFFGLVGFWVSFAFNNSYLPDIAFPEQQDVVSARGFSMGYIGSVILLLFNLAMVMRPDFFGIETDIEGVAEIKAMKYSFLTVGIWWIIFAQYTFYHLPKGYKKDGGRKNILLNGFRELKSIWRQLGHETKLKRYLGAFFVYSMAVDHHVDRYLFR</sequence>
<gene>
    <name evidence="7" type="ORF">MNBD_BACTEROID03-1091</name>
</gene>
<evidence type="ECO:0000256" key="4">
    <source>
        <dbReference type="ARBA" id="ARBA00022989"/>
    </source>
</evidence>
<evidence type="ECO:0000313" key="7">
    <source>
        <dbReference type="EMBL" id="VAW10192.1"/>
    </source>
</evidence>
<dbReference type="AlphaFoldDB" id="A0A3B0T6Y5"/>
<name>A0A3B0T6Y5_9ZZZZ</name>
<dbReference type="GO" id="GO:0012505">
    <property type="term" value="C:endomembrane system"/>
    <property type="evidence" value="ECO:0007669"/>
    <property type="project" value="UniProtKB-SubCell"/>
</dbReference>
<feature type="transmembrane region" description="Helical" evidence="6">
    <location>
        <begin position="43"/>
        <end position="61"/>
    </location>
</feature>
<evidence type="ECO:0000256" key="3">
    <source>
        <dbReference type="ARBA" id="ARBA00022692"/>
    </source>
</evidence>
<dbReference type="Gene3D" id="1.20.1250.20">
    <property type="entry name" value="MFS general substrate transporter like domains"/>
    <property type="match status" value="1"/>
</dbReference>
<accession>A0A3B0T6Y5</accession>
<keyword evidence="3 6" id="KW-0812">Transmembrane</keyword>
<feature type="transmembrane region" description="Helical" evidence="6">
    <location>
        <begin position="217"/>
        <end position="237"/>
    </location>
</feature>
<keyword evidence="4 6" id="KW-1133">Transmembrane helix</keyword>